<organism evidence="1">
    <name type="scientific">Myoviridae sp. ctNQV2</name>
    <dbReference type="NCBI Taxonomy" id="2827683"/>
    <lineage>
        <taxon>Viruses</taxon>
        <taxon>Duplodnaviria</taxon>
        <taxon>Heunggongvirae</taxon>
        <taxon>Uroviricota</taxon>
        <taxon>Caudoviricetes</taxon>
    </lineage>
</organism>
<accession>A0A8S5RZ25</accession>
<evidence type="ECO:0000313" key="1">
    <source>
        <dbReference type="EMBL" id="DAF43928.1"/>
    </source>
</evidence>
<proteinExistence type="predicted"/>
<name>A0A8S5RZ25_9CAUD</name>
<dbReference type="EMBL" id="BK032510">
    <property type="protein sequence ID" value="DAF43928.1"/>
    <property type="molecule type" value="Genomic_DNA"/>
</dbReference>
<reference evidence="1" key="1">
    <citation type="journal article" date="2021" name="Proc. Natl. Acad. Sci. U.S.A.">
        <title>A Catalog of Tens of Thousands of Viruses from Human Metagenomes Reveals Hidden Associations with Chronic Diseases.</title>
        <authorList>
            <person name="Tisza M.J."/>
            <person name="Buck C.B."/>
        </authorList>
    </citation>
    <scope>NUCLEOTIDE SEQUENCE</scope>
    <source>
        <strain evidence="1">CtNQV2</strain>
    </source>
</reference>
<protein>
    <submittedName>
        <fullName evidence="1">Uncharacterized protein</fullName>
    </submittedName>
</protein>
<sequence length="71" mass="8809">MITNEIMFYVFLFKKTHYTFEQVDSFEYGTAFMLYNEDEENVKYYEFETKELADRFVSLKSISKEYYYKVL</sequence>